<dbReference type="Pfam" id="PF00091">
    <property type="entry name" value="Tubulin"/>
    <property type="match status" value="1"/>
</dbReference>
<dbReference type="AlphaFoldDB" id="A0A077ZUC8"/>
<dbReference type="GO" id="GO:0005874">
    <property type="term" value="C:microtubule"/>
    <property type="evidence" value="ECO:0007669"/>
    <property type="project" value="UniProtKB-KW"/>
</dbReference>
<evidence type="ECO:0000256" key="5">
    <source>
        <dbReference type="RuleBase" id="RU000352"/>
    </source>
</evidence>
<dbReference type="InterPro" id="IPR036525">
    <property type="entry name" value="Tubulin/FtsZ_GTPase_sf"/>
</dbReference>
<dbReference type="PROSITE" id="PS00227">
    <property type="entry name" value="TUBULIN"/>
    <property type="match status" value="1"/>
</dbReference>
<keyword evidence="8" id="KW-1185">Reference proteome</keyword>
<dbReference type="InterPro" id="IPR008280">
    <property type="entry name" value="Tub_FtsZ_C"/>
</dbReference>
<dbReference type="SUPFAM" id="SSF55307">
    <property type="entry name" value="Tubulin C-terminal domain-like"/>
    <property type="match status" value="1"/>
</dbReference>
<dbReference type="PANTHER" id="PTHR11588">
    <property type="entry name" value="TUBULIN"/>
    <property type="match status" value="1"/>
</dbReference>
<reference evidence="7 8" key="1">
    <citation type="submission" date="2014-06" db="EMBL/GenBank/DDBJ databases">
        <authorList>
            <person name="Swart Estienne"/>
        </authorList>
    </citation>
    <scope>NUCLEOTIDE SEQUENCE [LARGE SCALE GENOMIC DNA]</scope>
    <source>
        <strain evidence="7 8">130c</strain>
    </source>
</reference>
<gene>
    <name evidence="7" type="primary">Contig320.g351</name>
    <name evidence="7" type="ORF">STYLEM_1862</name>
</gene>
<dbReference type="InterPro" id="IPR004057">
    <property type="entry name" value="Epsilon_tubulin"/>
</dbReference>
<comment type="similarity">
    <text evidence="1 5">Belongs to the tubulin family.</text>
</comment>
<keyword evidence="2 5" id="KW-0493">Microtubule</keyword>
<dbReference type="InterPro" id="IPR023123">
    <property type="entry name" value="Tubulin_C"/>
</dbReference>
<keyword evidence="3 5" id="KW-0547">Nucleotide-binding</keyword>
<dbReference type="GO" id="GO:0005525">
    <property type="term" value="F:GTP binding"/>
    <property type="evidence" value="ECO:0007669"/>
    <property type="project" value="UniProtKB-UniRule"/>
</dbReference>
<name>A0A077ZUC8_STYLE</name>
<feature type="domain" description="Tubulin/FtsZ GTPase" evidence="6">
    <location>
        <begin position="50"/>
        <end position="249"/>
    </location>
</feature>
<dbReference type="SMART" id="SM00864">
    <property type="entry name" value="Tubulin"/>
    <property type="match status" value="1"/>
</dbReference>
<evidence type="ECO:0000256" key="1">
    <source>
        <dbReference type="ARBA" id="ARBA00009636"/>
    </source>
</evidence>
<evidence type="ECO:0000313" key="7">
    <source>
        <dbReference type="EMBL" id="CDW72895.1"/>
    </source>
</evidence>
<evidence type="ECO:0000313" key="8">
    <source>
        <dbReference type="Proteomes" id="UP000039865"/>
    </source>
</evidence>
<dbReference type="InParanoid" id="A0A077ZUC8"/>
<accession>A0A077ZUC8</accession>
<evidence type="ECO:0000256" key="4">
    <source>
        <dbReference type="ARBA" id="ARBA00023134"/>
    </source>
</evidence>
<dbReference type="InterPro" id="IPR017975">
    <property type="entry name" value="Tubulin_CS"/>
</dbReference>
<protein>
    <submittedName>
        <fullName evidence="7">Alpha-tubulin</fullName>
    </submittedName>
</protein>
<dbReference type="Gene3D" id="3.40.50.1440">
    <property type="entry name" value="Tubulin/FtsZ, GTPase domain"/>
    <property type="match status" value="1"/>
</dbReference>
<dbReference type="Proteomes" id="UP000039865">
    <property type="component" value="Unassembled WGS sequence"/>
</dbReference>
<evidence type="ECO:0000256" key="3">
    <source>
        <dbReference type="ARBA" id="ARBA00022741"/>
    </source>
</evidence>
<dbReference type="EMBL" id="CCKQ01001790">
    <property type="protein sequence ID" value="CDW72895.1"/>
    <property type="molecule type" value="Genomic_DNA"/>
</dbReference>
<evidence type="ECO:0000259" key="6">
    <source>
        <dbReference type="SMART" id="SM00864"/>
    </source>
</evidence>
<dbReference type="GO" id="GO:0007017">
    <property type="term" value="P:microtubule-based process"/>
    <property type="evidence" value="ECO:0007669"/>
    <property type="project" value="InterPro"/>
</dbReference>
<dbReference type="InterPro" id="IPR003008">
    <property type="entry name" value="Tubulin_FtsZ_GTPase"/>
</dbReference>
<dbReference type="InterPro" id="IPR000217">
    <property type="entry name" value="Tubulin"/>
</dbReference>
<sequence>MREIIQVNIGEAGIRIGDNLIRKLYSNLKEQDIFFEKLNESNNQYGNKDIQRLYQESMTNGLIKPRAVFFDLDPESQNILTNSIQDKLINTESTYFGLESSANNCIRGEITIGKDILENCMEIILRQAEQCDNIQGVIVNHSISGGTGSGLGGSLISRIQIELGIKACMSNMIFPSNNAVDEIIVSPYNAVYGMHTCMEYLSIGNVITNVGLQNHCRYNKRIENPGIPEINDLITDGLSILFQHLMQRNTSGRVLDLQDLCNSLQQLPDLRYMTPSLVVDTYSSLMYSDEKTIANELTKSAFDKSYQFNHGAYSKLQDAIPQSFQVSSHMYSGQAQIRDVMTTLKQMTTVIQQKSEPQMYLMNDNFFVSIQDSLIARRDEEEYSKLKVFSLSQDYAMVNVFQELAENFDKLYSKRAFLHWYLGEGPSEGFFGESREDLANIIQRYEENYNQNQNSVHIDE</sequence>
<evidence type="ECO:0000256" key="2">
    <source>
        <dbReference type="ARBA" id="ARBA00022701"/>
    </source>
</evidence>
<dbReference type="PRINTS" id="PR01519">
    <property type="entry name" value="EPSLNTUBULIN"/>
</dbReference>
<dbReference type="PRINTS" id="PR01161">
    <property type="entry name" value="TUBULIN"/>
</dbReference>
<dbReference type="SUPFAM" id="SSF52490">
    <property type="entry name" value="Tubulin nucleotide-binding domain-like"/>
    <property type="match status" value="1"/>
</dbReference>
<keyword evidence="4 5" id="KW-0342">GTP-binding</keyword>
<dbReference type="CDD" id="cd06059">
    <property type="entry name" value="Tubulin"/>
    <property type="match status" value="1"/>
</dbReference>
<organism evidence="7 8">
    <name type="scientific">Stylonychia lemnae</name>
    <name type="common">Ciliate</name>
    <dbReference type="NCBI Taxonomy" id="5949"/>
    <lineage>
        <taxon>Eukaryota</taxon>
        <taxon>Sar</taxon>
        <taxon>Alveolata</taxon>
        <taxon>Ciliophora</taxon>
        <taxon>Intramacronucleata</taxon>
        <taxon>Spirotrichea</taxon>
        <taxon>Stichotrichia</taxon>
        <taxon>Sporadotrichida</taxon>
        <taxon>Oxytrichidae</taxon>
        <taxon>Stylonychinae</taxon>
        <taxon>Stylonychia</taxon>
    </lineage>
</organism>
<dbReference type="Gene3D" id="1.10.287.600">
    <property type="entry name" value="Helix hairpin bin"/>
    <property type="match status" value="1"/>
</dbReference>
<proteinExistence type="inferred from homology"/>